<comment type="caution">
    <text evidence="5">The sequence shown here is derived from an EMBL/GenBank/DDBJ whole genome shotgun (WGS) entry which is preliminary data.</text>
</comment>
<dbReference type="GO" id="GO:0035023">
    <property type="term" value="P:regulation of Rho protein signal transduction"/>
    <property type="evidence" value="ECO:0007669"/>
    <property type="project" value="TreeGrafter"/>
</dbReference>
<feature type="region of interest" description="Disordered" evidence="3">
    <location>
        <begin position="47"/>
        <end position="73"/>
    </location>
</feature>
<accession>A0A7L3RR42</accession>
<reference evidence="5 6" key="1">
    <citation type="submission" date="2019-09" db="EMBL/GenBank/DDBJ databases">
        <title>Bird 10,000 Genomes (B10K) Project - Family phase.</title>
        <authorList>
            <person name="Zhang G."/>
        </authorList>
    </citation>
    <scope>NUCLEOTIDE SEQUENCE [LARGE SCALE GENOMIC DNA]</scope>
    <source>
        <strain evidence="5">OUT-0020</strain>
        <tissue evidence="5">Liver</tissue>
    </source>
</reference>
<gene>
    <name evidence="5" type="primary">Eps8l3_0</name>
    <name evidence="5" type="ORF">CEPGRY_R16268</name>
</gene>
<dbReference type="InterPro" id="IPR041418">
    <property type="entry name" value="SAM_3"/>
</dbReference>
<dbReference type="PANTHER" id="PTHR12287:SF22">
    <property type="entry name" value="EPIDERMAL GROWTH FACTOR RECEPTOR KINASE SUBSTRATE 8-LIKE PROTEIN 3"/>
    <property type="match status" value="1"/>
</dbReference>
<dbReference type="Gene3D" id="2.30.30.40">
    <property type="entry name" value="SH3 Domains"/>
    <property type="match status" value="1"/>
</dbReference>
<dbReference type="GO" id="GO:0031982">
    <property type="term" value="C:vesicle"/>
    <property type="evidence" value="ECO:0007669"/>
    <property type="project" value="TreeGrafter"/>
</dbReference>
<dbReference type="InterPro" id="IPR001452">
    <property type="entry name" value="SH3_domain"/>
</dbReference>
<dbReference type="PANTHER" id="PTHR12287">
    <property type="entry name" value="EPIDERMAL GROWTH FACTOR RECEPTOR KINASE SUBSTRATE EPS8-RELATED PROTEIN"/>
    <property type="match status" value="1"/>
</dbReference>
<dbReference type="PRINTS" id="PR00452">
    <property type="entry name" value="SH3DOMAIN"/>
</dbReference>
<feature type="compositionally biased region" description="Low complexity" evidence="3">
    <location>
        <begin position="201"/>
        <end position="210"/>
    </location>
</feature>
<dbReference type="GO" id="GO:0003779">
    <property type="term" value="F:actin binding"/>
    <property type="evidence" value="ECO:0007669"/>
    <property type="project" value="TreeGrafter"/>
</dbReference>
<proteinExistence type="predicted"/>
<dbReference type="GO" id="GO:0007266">
    <property type="term" value="P:Rho protein signal transduction"/>
    <property type="evidence" value="ECO:0007669"/>
    <property type="project" value="TreeGrafter"/>
</dbReference>
<evidence type="ECO:0000256" key="2">
    <source>
        <dbReference type="PROSITE-ProRule" id="PRU00192"/>
    </source>
</evidence>
<sequence>DQPGVWEGGGHSTHLGFLPARCRAEYPNGELVPSYIPVFSDGWLPPAMEQVQHGGGQDFPPPASVSPPRSQNPPFALLPPQLPVTGRGDNPGQAAPFPAQGLVRALYEFQGRNPRELSIRMGDTLQVLDQRKKWWLVQDSRGQKGYVPSNILEPVGQWRGGYGTSQVGVPSPFLPLSPHYQEGMAGGHPAVPSPRPPLQDSPPNLLPNSSPAEVTAWLTYKGFSKM</sequence>
<evidence type="ECO:0000256" key="3">
    <source>
        <dbReference type="SAM" id="MobiDB-lite"/>
    </source>
</evidence>
<dbReference type="InterPro" id="IPR013761">
    <property type="entry name" value="SAM/pointed_sf"/>
</dbReference>
<dbReference type="Pfam" id="PF00018">
    <property type="entry name" value="SH3_1"/>
    <property type="match status" value="1"/>
</dbReference>
<dbReference type="GO" id="GO:1900029">
    <property type="term" value="P:positive regulation of ruffle assembly"/>
    <property type="evidence" value="ECO:0007669"/>
    <property type="project" value="TreeGrafter"/>
</dbReference>
<evidence type="ECO:0000313" key="6">
    <source>
        <dbReference type="Proteomes" id="UP000578766"/>
    </source>
</evidence>
<feature type="region of interest" description="Disordered" evidence="3">
    <location>
        <begin position="178"/>
        <end position="210"/>
    </location>
</feature>
<feature type="domain" description="SH3" evidence="4">
    <location>
        <begin position="98"/>
        <end position="157"/>
    </location>
</feature>
<name>A0A7L3RR42_CEPGR</name>
<dbReference type="InterPro" id="IPR036028">
    <property type="entry name" value="SH3-like_dom_sf"/>
</dbReference>
<feature type="compositionally biased region" description="Pro residues" evidence="3">
    <location>
        <begin position="191"/>
        <end position="200"/>
    </location>
</feature>
<organism evidence="5 6">
    <name type="scientific">Cepphus grylle</name>
    <name type="common">Black guillemot</name>
    <name type="synonym">Alca grylle</name>
    <dbReference type="NCBI Taxonomy" id="28697"/>
    <lineage>
        <taxon>Eukaryota</taxon>
        <taxon>Metazoa</taxon>
        <taxon>Chordata</taxon>
        <taxon>Craniata</taxon>
        <taxon>Vertebrata</taxon>
        <taxon>Euteleostomi</taxon>
        <taxon>Archelosauria</taxon>
        <taxon>Archosauria</taxon>
        <taxon>Dinosauria</taxon>
        <taxon>Saurischia</taxon>
        <taxon>Theropoda</taxon>
        <taxon>Coelurosauria</taxon>
        <taxon>Aves</taxon>
        <taxon>Neognathae</taxon>
        <taxon>Neoaves</taxon>
        <taxon>Charadriiformes</taxon>
        <taxon>Alcidae</taxon>
        <taxon>Cepphus</taxon>
    </lineage>
</organism>
<dbReference type="PROSITE" id="PS50002">
    <property type="entry name" value="SH3"/>
    <property type="match status" value="1"/>
</dbReference>
<feature type="non-terminal residue" evidence="5">
    <location>
        <position position="226"/>
    </location>
</feature>
<keyword evidence="6" id="KW-1185">Reference proteome</keyword>
<protein>
    <submittedName>
        <fullName evidence="5">ES8L3 protein</fullName>
    </submittedName>
</protein>
<keyword evidence="1 2" id="KW-0728">SH3 domain</keyword>
<dbReference type="SMART" id="SM00326">
    <property type="entry name" value="SH3"/>
    <property type="match status" value="1"/>
</dbReference>
<evidence type="ECO:0000256" key="1">
    <source>
        <dbReference type="ARBA" id="ARBA00022443"/>
    </source>
</evidence>
<dbReference type="AlphaFoldDB" id="A0A7L3RR42"/>
<dbReference type="GO" id="GO:0032587">
    <property type="term" value="C:ruffle membrane"/>
    <property type="evidence" value="ECO:0007669"/>
    <property type="project" value="TreeGrafter"/>
</dbReference>
<dbReference type="Gene3D" id="1.10.150.50">
    <property type="entry name" value="Transcription Factor, Ets-1"/>
    <property type="match status" value="1"/>
</dbReference>
<dbReference type="Proteomes" id="UP000578766">
    <property type="component" value="Unassembled WGS sequence"/>
</dbReference>
<evidence type="ECO:0000313" key="5">
    <source>
        <dbReference type="EMBL" id="NXV17913.1"/>
    </source>
</evidence>
<dbReference type="InterPro" id="IPR039801">
    <property type="entry name" value="EPS8-like"/>
</dbReference>
<feature type="non-terminal residue" evidence="5">
    <location>
        <position position="1"/>
    </location>
</feature>
<evidence type="ECO:0000259" key="4">
    <source>
        <dbReference type="PROSITE" id="PS50002"/>
    </source>
</evidence>
<dbReference type="Pfam" id="PF18016">
    <property type="entry name" value="SAM_3"/>
    <property type="match status" value="1"/>
</dbReference>
<dbReference type="SUPFAM" id="SSF50044">
    <property type="entry name" value="SH3-domain"/>
    <property type="match status" value="1"/>
</dbReference>
<dbReference type="EMBL" id="VZUD01000087">
    <property type="protein sequence ID" value="NXV17913.1"/>
    <property type="molecule type" value="Genomic_DNA"/>
</dbReference>